<organism evidence="2 3">
    <name type="scientific">Thiothrix lacustris</name>
    <dbReference type="NCBI Taxonomy" id="525917"/>
    <lineage>
        <taxon>Bacteria</taxon>
        <taxon>Pseudomonadati</taxon>
        <taxon>Pseudomonadota</taxon>
        <taxon>Gammaproteobacteria</taxon>
        <taxon>Thiotrichales</taxon>
        <taxon>Thiotrichaceae</taxon>
        <taxon>Thiothrix</taxon>
    </lineage>
</organism>
<feature type="transmembrane region" description="Helical" evidence="1">
    <location>
        <begin position="99"/>
        <end position="119"/>
    </location>
</feature>
<evidence type="ECO:0000313" key="2">
    <source>
        <dbReference type="EMBL" id="WML90916.1"/>
    </source>
</evidence>
<evidence type="ECO:0008006" key="4">
    <source>
        <dbReference type="Google" id="ProtNLM"/>
    </source>
</evidence>
<proteinExistence type="predicted"/>
<reference evidence="2 3" key="1">
    <citation type="submission" date="2023-08" db="EMBL/GenBank/DDBJ databases">
        <title>New molecular markers tilS and rpoB for phylogenetic and monitoring studies of the genus Thiothrix biodiversity.</title>
        <authorList>
            <person name="Ravin N.V."/>
            <person name="Smolyakov D."/>
            <person name="Markov N.D."/>
            <person name="Beletsky A.V."/>
            <person name="Mardanov A.V."/>
            <person name="Rudenko T.S."/>
            <person name="Grabovich M.Y."/>
        </authorList>
    </citation>
    <scope>NUCLEOTIDE SEQUENCE [LARGE SCALE GENOMIC DNA]</scope>
    <source>
        <strain evidence="2 3">MK1</strain>
    </source>
</reference>
<dbReference type="RefSeq" id="WP_308394359.1">
    <property type="nucleotide sequence ID" value="NZ_CP133218.1"/>
</dbReference>
<name>A0ABY9MSW0_9GAMM</name>
<dbReference type="EMBL" id="CP133218">
    <property type="protein sequence ID" value="WML90916.1"/>
    <property type="molecule type" value="Genomic_DNA"/>
</dbReference>
<keyword evidence="1" id="KW-1133">Transmembrane helix</keyword>
<feature type="transmembrane region" description="Helical" evidence="1">
    <location>
        <begin position="31"/>
        <end position="49"/>
    </location>
</feature>
<accession>A0ABY9MSW0</accession>
<keyword evidence="1" id="KW-0812">Transmembrane</keyword>
<keyword evidence="3" id="KW-1185">Reference proteome</keyword>
<dbReference type="Proteomes" id="UP001236657">
    <property type="component" value="Chromosome"/>
</dbReference>
<evidence type="ECO:0000256" key="1">
    <source>
        <dbReference type="SAM" id="Phobius"/>
    </source>
</evidence>
<sequence>MEHDIYKAPQAELVSNLPETPEFYVVSERKFLILAIATVGTYLIYWFYRHWKNQKLKHSDSIWPVARAIFNIFFTHALFKRIQGKLTEVGKTFTWSPRVMATVFVIASIISNISDRIYAQEGAPVIFSLIGFATLIPMVWSSYKAQQAANIACDDVAGKQNSKITAANMAWIIFGVIIWMLLLFDIYAEIVGLPASL</sequence>
<protein>
    <recommendedName>
        <fullName evidence="4">DUF4234 domain-containing protein</fullName>
    </recommendedName>
</protein>
<keyword evidence="1" id="KW-0472">Membrane</keyword>
<gene>
    <name evidence="2" type="ORF">RCF98_00865</name>
</gene>
<feature type="transmembrane region" description="Helical" evidence="1">
    <location>
        <begin position="125"/>
        <end position="143"/>
    </location>
</feature>
<evidence type="ECO:0000313" key="3">
    <source>
        <dbReference type="Proteomes" id="UP001236657"/>
    </source>
</evidence>
<feature type="transmembrane region" description="Helical" evidence="1">
    <location>
        <begin position="164"/>
        <end position="188"/>
    </location>
</feature>